<name>A0AA86SDK1_9FABA</name>
<evidence type="ECO:0000313" key="2">
    <source>
        <dbReference type="Proteomes" id="UP001189624"/>
    </source>
</evidence>
<organism evidence="1 2">
    <name type="scientific">Sphenostylis stenocarpa</name>
    <dbReference type="NCBI Taxonomy" id="92480"/>
    <lineage>
        <taxon>Eukaryota</taxon>
        <taxon>Viridiplantae</taxon>
        <taxon>Streptophyta</taxon>
        <taxon>Embryophyta</taxon>
        <taxon>Tracheophyta</taxon>
        <taxon>Spermatophyta</taxon>
        <taxon>Magnoliopsida</taxon>
        <taxon>eudicotyledons</taxon>
        <taxon>Gunneridae</taxon>
        <taxon>Pentapetalae</taxon>
        <taxon>rosids</taxon>
        <taxon>fabids</taxon>
        <taxon>Fabales</taxon>
        <taxon>Fabaceae</taxon>
        <taxon>Papilionoideae</taxon>
        <taxon>50 kb inversion clade</taxon>
        <taxon>NPAAA clade</taxon>
        <taxon>indigoferoid/millettioid clade</taxon>
        <taxon>Phaseoleae</taxon>
        <taxon>Sphenostylis</taxon>
    </lineage>
</organism>
<sequence length="94" mass="10692">MDWCSGSVISKIKYATYFSEANSISVLLENVDHVLALSKLIKLAFLVKFNEEALDFLMESKDCRLSVKMRHSSILLSQLTRWGFLLFCVPSNSI</sequence>
<keyword evidence="2" id="KW-1185">Reference proteome</keyword>
<dbReference type="EMBL" id="OY731400">
    <property type="protein sequence ID" value="CAJ1937561.1"/>
    <property type="molecule type" value="Genomic_DNA"/>
</dbReference>
<proteinExistence type="predicted"/>
<gene>
    <name evidence="1" type="ORF">AYBTSS11_LOCUS8093</name>
</gene>
<protein>
    <submittedName>
        <fullName evidence="1">Uncharacterized protein</fullName>
    </submittedName>
</protein>
<dbReference type="Proteomes" id="UP001189624">
    <property type="component" value="Chromosome 3"/>
</dbReference>
<dbReference type="Gramene" id="rna-AYBTSS11_LOCUS8093">
    <property type="protein sequence ID" value="CAJ1937561.1"/>
    <property type="gene ID" value="gene-AYBTSS11_LOCUS8093"/>
</dbReference>
<dbReference type="AlphaFoldDB" id="A0AA86SDK1"/>
<evidence type="ECO:0000313" key="1">
    <source>
        <dbReference type="EMBL" id="CAJ1937561.1"/>
    </source>
</evidence>
<reference evidence="1" key="1">
    <citation type="submission" date="2023-10" db="EMBL/GenBank/DDBJ databases">
        <authorList>
            <person name="Domelevo Entfellner J.-B."/>
        </authorList>
    </citation>
    <scope>NUCLEOTIDE SEQUENCE</scope>
</reference>
<accession>A0AA86SDK1</accession>